<evidence type="ECO:0000313" key="8">
    <source>
        <dbReference type="Proteomes" id="UP000185003"/>
    </source>
</evidence>
<dbReference type="Pfam" id="PF08281">
    <property type="entry name" value="Sigma70_r4_2"/>
    <property type="match status" value="1"/>
</dbReference>
<dbReference type="AlphaFoldDB" id="A0A1N6K0Q2"/>
<comment type="similarity">
    <text evidence="1">Belongs to the sigma-70 factor family. ECF subfamily.</text>
</comment>
<evidence type="ECO:0000259" key="6">
    <source>
        <dbReference type="Pfam" id="PF08281"/>
    </source>
</evidence>
<dbReference type="InterPro" id="IPR013325">
    <property type="entry name" value="RNA_pol_sigma_r2"/>
</dbReference>
<dbReference type="Proteomes" id="UP000185003">
    <property type="component" value="Unassembled WGS sequence"/>
</dbReference>
<dbReference type="EMBL" id="FSRA01000002">
    <property type="protein sequence ID" value="SIO49907.1"/>
    <property type="molecule type" value="Genomic_DNA"/>
</dbReference>
<evidence type="ECO:0000256" key="1">
    <source>
        <dbReference type="ARBA" id="ARBA00010641"/>
    </source>
</evidence>
<dbReference type="GO" id="GO:0016987">
    <property type="term" value="F:sigma factor activity"/>
    <property type="evidence" value="ECO:0007669"/>
    <property type="project" value="UniProtKB-KW"/>
</dbReference>
<keyword evidence="2" id="KW-0805">Transcription regulation</keyword>
<keyword evidence="4" id="KW-0804">Transcription</keyword>
<accession>A0A1N6K0Q2</accession>
<dbReference type="SUPFAM" id="SSF88946">
    <property type="entry name" value="Sigma2 domain of RNA polymerase sigma factors"/>
    <property type="match status" value="1"/>
</dbReference>
<dbReference type="Gene3D" id="1.10.10.10">
    <property type="entry name" value="Winged helix-like DNA-binding domain superfamily/Winged helix DNA-binding domain"/>
    <property type="match status" value="1"/>
</dbReference>
<sequence>MMLLLPEMQAGVDEVFIYTTKTSICRLTPQLTAPNFAGTIKQYPMSTAEFDTLLVNSSDFLYPYALKLTRDHDEGKDLYQETICKALSNRDKYKAGTNIKAWLYIIMRNTFINGYRRKYKMMLHIEYGLDHVDHHPTEKDVSLFVKDIQQAIGQLPVTLRRPFMLYYEGYKYQEIVKILAEPLGTIKSKIFGARRMLRASVKRY</sequence>
<gene>
    <name evidence="7" type="ORF">SAMN04488055_4802</name>
</gene>
<evidence type="ECO:0000256" key="3">
    <source>
        <dbReference type="ARBA" id="ARBA00023082"/>
    </source>
</evidence>
<reference evidence="7 8" key="1">
    <citation type="submission" date="2016-11" db="EMBL/GenBank/DDBJ databases">
        <authorList>
            <person name="Jaros S."/>
            <person name="Januszkiewicz K."/>
            <person name="Wedrychowicz H."/>
        </authorList>
    </citation>
    <scope>NUCLEOTIDE SEQUENCE [LARGE SCALE GENOMIC DNA]</scope>
    <source>
        <strain evidence="7 8">DSM 24787</strain>
    </source>
</reference>
<dbReference type="NCBIfam" id="TIGR02937">
    <property type="entry name" value="sigma70-ECF"/>
    <property type="match status" value="1"/>
</dbReference>
<dbReference type="GO" id="GO:0006352">
    <property type="term" value="P:DNA-templated transcription initiation"/>
    <property type="evidence" value="ECO:0007669"/>
    <property type="project" value="InterPro"/>
</dbReference>
<dbReference type="Pfam" id="PF04542">
    <property type="entry name" value="Sigma70_r2"/>
    <property type="match status" value="1"/>
</dbReference>
<proteinExistence type="inferred from homology"/>
<evidence type="ECO:0000259" key="5">
    <source>
        <dbReference type="Pfam" id="PF04542"/>
    </source>
</evidence>
<keyword evidence="3" id="KW-0731">Sigma factor</keyword>
<keyword evidence="8" id="KW-1185">Reference proteome</keyword>
<protein>
    <submittedName>
        <fullName evidence="7">RNA polymerase sigma-70 factor, ECF subfamily</fullName>
    </submittedName>
</protein>
<evidence type="ECO:0000256" key="2">
    <source>
        <dbReference type="ARBA" id="ARBA00023015"/>
    </source>
</evidence>
<evidence type="ECO:0000313" key="7">
    <source>
        <dbReference type="EMBL" id="SIO49907.1"/>
    </source>
</evidence>
<dbReference type="InterPro" id="IPR013249">
    <property type="entry name" value="RNA_pol_sigma70_r4_t2"/>
</dbReference>
<dbReference type="InterPro" id="IPR013324">
    <property type="entry name" value="RNA_pol_sigma_r3/r4-like"/>
</dbReference>
<dbReference type="GO" id="GO:0003677">
    <property type="term" value="F:DNA binding"/>
    <property type="evidence" value="ECO:0007669"/>
    <property type="project" value="InterPro"/>
</dbReference>
<dbReference type="PANTHER" id="PTHR43133:SF25">
    <property type="entry name" value="RNA POLYMERASE SIGMA FACTOR RFAY-RELATED"/>
    <property type="match status" value="1"/>
</dbReference>
<dbReference type="Gene3D" id="1.10.1740.10">
    <property type="match status" value="1"/>
</dbReference>
<dbReference type="InterPro" id="IPR036388">
    <property type="entry name" value="WH-like_DNA-bd_sf"/>
</dbReference>
<dbReference type="InterPro" id="IPR007627">
    <property type="entry name" value="RNA_pol_sigma70_r2"/>
</dbReference>
<feature type="domain" description="RNA polymerase sigma-70 region 2" evidence="5">
    <location>
        <begin position="59"/>
        <end position="118"/>
    </location>
</feature>
<dbReference type="PANTHER" id="PTHR43133">
    <property type="entry name" value="RNA POLYMERASE ECF-TYPE SIGMA FACTO"/>
    <property type="match status" value="1"/>
</dbReference>
<dbReference type="SUPFAM" id="SSF88659">
    <property type="entry name" value="Sigma3 and sigma4 domains of RNA polymerase sigma factors"/>
    <property type="match status" value="1"/>
</dbReference>
<dbReference type="InterPro" id="IPR039425">
    <property type="entry name" value="RNA_pol_sigma-70-like"/>
</dbReference>
<organism evidence="7 8">
    <name type="scientific">Chitinophaga niabensis</name>
    <dbReference type="NCBI Taxonomy" id="536979"/>
    <lineage>
        <taxon>Bacteria</taxon>
        <taxon>Pseudomonadati</taxon>
        <taxon>Bacteroidota</taxon>
        <taxon>Chitinophagia</taxon>
        <taxon>Chitinophagales</taxon>
        <taxon>Chitinophagaceae</taxon>
        <taxon>Chitinophaga</taxon>
    </lineage>
</organism>
<name>A0A1N6K0Q2_9BACT</name>
<evidence type="ECO:0000256" key="4">
    <source>
        <dbReference type="ARBA" id="ARBA00023163"/>
    </source>
</evidence>
<dbReference type="STRING" id="536979.SAMN04488055_4802"/>
<feature type="domain" description="RNA polymerase sigma factor 70 region 4 type 2" evidence="6">
    <location>
        <begin position="147"/>
        <end position="197"/>
    </location>
</feature>
<dbReference type="InterPro" id="IPR014284">
    <property type="entry name" value="RNA_pol_sigma-70_dom"/>
</dbReference>